<name>A0AAU7Z1B5_9BACT</name>
<dbReference type="KEGG" id="tgi:RBB81_01040"/>
<evidence type="ECO:0000259" key="1">
    <source>
        <dbReference type="Pfam" id="PF20408"/>
    </source>
</evidence>
<feature type="domain" description="KANL3/Tex30 alpha/beta hydrolase-like" evidence="1">
    <location>
        <begin position="10"/>
        <end position="88"/>
    </location>
</feature>
<dbReference type="Pfam" id="PF20408">
    <property type="entry name" value="Abhydrolase_11"/>
    <property type="match status" value="1"/>
</dbReference>
<dbReference type="Gene3D" id="3.40.50.1820">
    <property type="entry name" value="alpha/beta hydrolase"/>
    <property type="match status" value="1"/>
</dbReference>
<reference evidence="2" key="1">
    <citation type="submission" date="2023-08" db="EMBL/GenBank/DDBJ databases">
        <authorList>
            <person name="Messyasz A."/>
            <person name="Mannisto M.K."/>
            <person name="Kerkhof L.J."/>
            <person name="Haggblom M."/>
        </authorList>
    </citation>
    <scope>NUCLEOTIDE SEQUENCE</scope>
    <source>
        <strain evidence="2">M8UP39</strain>
    </source>
</reference>
<dbReference type="EMBL" id="CP132938">
    <property type="protein sequence ID" value="XCB22534.1"/>
    <property type="molecule type" value="Genomic_DNA"/>
</dbReference>
<protein>
    <recommendedName>
        <fullName evidence="1">KANL3/Tex30 alpha/beta hydrolase-like domain-containing protein</fullName>
    </recommendedName>
</protein>
<dbReference type="InterPro" id="IPR029058">
    <property type="entry name" value="AB_hydrolase_fold"/>
</dbReference>
<proteinExistence type="predicted"/>
<reference evidence="2" key="2">
    <citation type="journal article" date="2024" name="Environ. Microbiol.">
        <title>Genome analysis and description of Tunturibacter gen. nov. expands the diversity of Terriglobia in tundra soils.</title>
        <authorList>
            <person name="Messyasz A."/>
            <person name="Mannisto M.K."/>
            <person name="Kerkhof L.J."/>
            <person name="Haggblom M.M."/>
        </authorList>
    </citation>
    <scope>NUCLEOTIDE SEQUENCE</scope>
    <source>
        <strain evidence="2">M8UP39</strain>
    </source>
</reference>
<dbReference type="AlphaFoldDB" id="A0AAU7Z1B5"/>
<accession>A0AAU7Z1B5</accession>
<gene>
    <name evidence="2" type="ORF">RBB81_01040</name>
</gene>
<dbReference type="InterPro" id="IPR046879">
    <property type="entry name" value="KANL3/Tex30_Abhydrolase"/>
</dbReference>
<dbReference type="SUPFAM" id="SSF53474">
    <property type="entry name" value="alpha/beta-Hydrolases"/>
    <property type="match status" value="1"/>
</dbReference>
<evidence type="ECO:0000313" key="2">
    <source>
        <dbReference type="EMBL" id="XCB22534.1"/>
    </source>
</evidence>
<sequence>MLGATEPGLVDGLLLLSYPLHPPQRPHELRTEHFPRLRTPAMFVHGTRDGFGSIDEVVAVLKLIRARTVLLPVPGAGHELVTKRNHEEVPKLVVEAFRLFASGSISVTEPEQAP</sequence>
<organism evidence="2">
    <name type="scientific">Tunturiibacter gelidiferens</name>
    <dbReference type="NCBI Taxonomy" id="3069689"/>
    <lineage>
        <taxon>Bacteria</taxon>
        <taxon>Pseudomonadati</taxon>
        <taxon>Acidobacteriota</taxon>
        <taxon>Terriglobia</taxon>
        <taxon>Terriglobales</taxon>
        <taxon>Acidobacteriaceae</taxon>
        <taxon>Tunturiibacter</taxon>
    </lineage>
</organism>